<keyword evidence="9" id="KW-1185">Reference proteome</keyword>
<dbReference type="InterPro" id="IPR009056">
    <property type="entry name" value="Cyt_c-like_dom"/>
</dbReference>
<organism evidence="8 9">
    <name type="scientific">Litorilinea aerophila</name>
    <dbReference type="NCBI Taxonomy" id="1204385"/>
    <lineage>
        <taxon>Bacteria</taxon>
        <taxon>Bacillati</taxon>
        <taxon>Chloroflexota</taxon>
        <taxon>Caldilineae</taxon>
        <taxon>Caldilineales</taxon>
        <taxon>Caldilineaceae</taxon>
        <taxon>Litorilinea</taxon>
    </lineage>
</organism>
<keyword evidence="1 4" id="KW-0349">Heme</keyword>
<dbReference type="GO" id="GO:0046872">
    <property type="term" value="F:metal ion binding"/>
    <property type="evidence" value="ECO:0007669"/>
    <property type="project" value="UniProtKB-KW"/>
</dbReference>
<evidence type="ECO:0000313" key="8">
    <source>
        <dbReference type="EMBL" id="TQE96092.1"/>
    </source>
</evidence>
<dbReference type="OrthoDB" id="9796421at2"/>
<keyword evidence="6" id="KW-0732">Signal</keyword>
<accession>A0A540VHC3</accession>
<dbReference type="GO" id="GO:0020037">
    <property type="term" value="F:heme binding"/>
    <property type="evidence" value="ECO:0007669"/>
    <property type="project" value="InterPro"/>
</dbReference>
<feature type="region of interest" description="Disordered" evidence="5">
    <location>
        <begin position="26"/>
        <end position="49"/>
    </location>
</feature>
<dbReference type="RefSeq" id="WP_141609645.1">
    <property type="nucleotide sequence ID" value="NZ_VIGC02000009.1"/>
</dbReference>
<evidence type="ECO:0000256" key="5">
    <source>
        <dbReference type="SAM" id="MobiDB-lite"/>
    </source>
</evidence>
<protein>
    <submittedName>
        <fullName evidence="8">Cytochrome c</fullName>
    </submittedName>
</protein>
<sequence length="137" mass="14457">MRKRTLFLNTLLLFALLLTSCGGGRAEPTATPVPPTATPEPVAQGDPAKGKELFAQTCAACHGPAGEGVQGLGKDMTQSEFIASLSDAELLDFIKKGRAPDDPLNTTGVLMPPKGGNPALTDEQLMDIIAYIRTIHR</sequence>
<name>A0A540VHC3_9CHLR</name>
<evidence type="ECO:0000256" key="4">
    <source>
        <dbReference type="PROSITE-ProRule" id="PRU00433"/>
    </source>
</evidence>
<dbReference type="InterPro" id="IPR051459">
    <property type="entry name" value="Cytochrome_c-type_DH"/>
</dbReference>
<dbReference type="PANTHER" id="PTHR35008">
    <property type="entry name" value="BLL4482 PROTEIN-RELATED"/>
    <property type="match status" value="1"/>
</dbReference>
<dbReference type="AlphaFoldDB" id="A0A540VHC3"/>
<evidence type="ECO:0000256" key="1">
    <source>
        <dbReference type="ARBA" id="ARBA00022617"/>
    </source>
</evidence>
<evidence type="ECO:0000259" key="7">
    <source>
        <dbReference type="PROSITE" id="PS51007"/>
    </source>
</evidence>
<keyword evidence="3 4" id="KW-0408">Iron</keyword>
<evidence type="ECO:0000256" key="3">
    <source>
        <dbReference type="ARBA" id="ARBA00023004"/>
    </source>
</evidence>
<feature type="chain" id="PRO_5022793782" evidence="6">
    <location>
        <begin position="27"/>
        <end position="137"/>
    </location>
</feature>
<gene>
    <name evidence="8" type="ORF">FKZ61_08345</name>
</gene>
<proteinExistence type="predicted"/>
<feature type="domain" description="Cytochrome c" evidence="7">
    <location>
        <begin position="45"/>
        <end position="136"/>
    </location>
</feature>
<dbReference type="GO" id="GO:0009055">
    <property type="term" value="F:electron transfer activity"/>
    <property type="evidence" value="ECO:0007669"/>
    <property type="project" value="InterPro"/>
</dbReference>
<feature type="signal peptide" evidence="6">
    <location>
        <begin position="1"/>
        <end position="26"/>
    </location>
</feature>
<dbReference type="Pfam" id="PF13442">
    <property type="entry name" value="Cytochrome_CBB3"/>
    <property type="match status" value="1"/>
</dbReference>
<dbReference type="EMBL" id="VIGC01000009">
    <property type="protein sequence ID" value="TQE96092.1"/>
    <property type="molecule type" value="Genomic_DNA"/>
</dbReference>
<dbReference type="SUPFAM" id="SSF46626">
    <property type="entry name" value="Cytochrome c"/>
    <property type="match status" value="1"/>
</dbReference>
<dbReference type="Gene3D" id="1.10.760.10">
    <property type="entry name" value="Cytochrome c-like domain"/>
    <property type="match status" value="1"/>
</dbReference>
<dbReference type="Proteomes" id="UP000317371">
    <property type="component" value="Unassembled WGS sequence"/>
</dbReference>
<dbReference type="PANTHER" id="PTHR35008:SF8">
    <property type="entry name" value="ALCOHOL DEHYDROGENASE CYTOCHROME C SUBUNIT"/>
    <property type="match status" value="1"/>
</dbReference>
<dbReference type="InParanoid" id="A0A540VHC3"/>
<keyword evidence="2 4" id="KW-0479">Metal-binding</keyword>
<evidence type="ECO:0000256" key="2">
    <source>
        <dbReference type="ARBA" id="ARBA00022723"/>
    </source>
</evidence>
<evidence type="ECO:0000313" key="9">
    <source>
        <dbReference type="Proteomes" id="UP000317371"/>
    </source>
</evidence>
<dbReference type="PROSITE" id="PS51007">
    <property type="entry name" value="CYTC"/>
    <property type="match status" value="1"/>
</dbReference>
<dbReference type="InterPro" id="IPR036909">
    <property type="entry name" value="Cyt_c-like_dom_sf"/>
</dbReference>
<evidence type="ECO:0000256" key="6">
    <source>
        <dbReference type="SAM" id="SignalP"/>
    </source>
</evidence>
<comment type="caution">
    <text evidence="8">The sequence shown here is derived from an EMBL/GenBank/DDBJ whole genome shotgun (WGS) entry which is preliminary data.</text>
</comment>
<dbReference type="PROSITE" id="PS51257">
    <property type="entry name" value="PROKAR_LIPOPROTEIN"/>
    <property type="match status" value="1"/>
</dbReference>
<reference evidence="8 9" key="1">
    <citation type="submission" date="2019-06" db="EMBL/GenBank/DDBJ databases">
        <title>Genome sequence of Litorilinea aerophila BAA-2444.</title>
        <authorList>
            <person name="Maclea K.S."/>
            <person name="Maurais E.G."/>
            <person name="Iannazzi L.C."/>
        </authorList>
    </citation>
    <scope>NUCLEOTIDE SEQUENCE [LARGE SCALE GENOMIC DNA]</scope>
    <source>
        <strain evidence="8 9">ATCC BAA-2444</strain>
    </source>
</reference>